<protein>
    <submittedName>
        <fullName evidence="2">ARM repeat superfamily protein</fullName>
    </submittedName>
</protein>
<feature type="compositionally biased region" description="Basic residues" evidence="1">
    <location>
        <begin position="70"/>
        <end position="79"/>
    </location>
</feature>
<comment type="caution">
    <text evidence="2">The sequence shown here is derived from an EMBL/GenBank/DDBJ whole genome shotgun (WGS) entry which is preliminary data.</text>
</comment>
<feature type="compositionally biased region" description="Polar residues" evidence="1">
    <location>
        <begin position="47"/>
        <end position="61"/>
    </location>
</feature>
<feature type="region of interest" description="Disordered" evidence="1">
    <location>
        <begin position="143"/>
        <end position="167"/>
    </location>
</feature>
<name>A0A7J0ES24_9ERIC</name>
<feature type="region of interest" description="Disordered" evidence="1">
    <location>
        <begin position="1"/>
        <end position="97"/>
    </location>
</feature>
<evidence type="ECO:0000313" key="3">
    <source>
        <dbReference type="Proteomes" id="UP000585474"/>
    </source>
</evidence>
<keyword evidence="3" id="KW-1185">Reference proteome</keyword>
<dbReference type="AlphaFoldDB" id="A0A7J0ES24"/>
<reference evidence="2 3" key="1">
    <citation type="submission" date="2019-07" db="EMBL/GenBank/DDBJ databases">
        <title>De Novo Assembly of kiwifruit Actinidia rufa.</title>
        <authorList>
            <person name="Sugita-Konishi S."/>
            <person name="Sato K."/>
            <person name="Mori E."/>
            <person name="Abe Y."/>
            <person name="Kisaki G."/>
            <person name="Hamano K."/>
            <person name="Suezawa K."/>
            <person name="Otani M."/>
            <person name="Fukuda T."/>
            <person name="Manabe T."/>
            <person name="Gomi K."/>
            <person name="Tabuchi M."/>
            <person name="Akimitsu K."/>
            <person name="Kataoka I."/>
        </authorList>
    </citation>
    <scope>NUCLEOTIDE SEQUENCE [LARGE SCALE GENOMIC DNA]</scope>
    <source>
        <strain evidence="3">cv. Fuchu</strain>
    </source>
</reference>
<gene>
    <name evidence="2" type="ORF">Acr_06g0002970</name>
</gene>
<accession>A0A7J0ES24</accession>
<dbReference type="OrthoDB" id="1689326at2759"/>
<evidence type="ECO:0000256" key="1">
    <source>
        <dbReference type="SAM" id="MobiDB-lite"/>
    </source>
</evidence>
<sequence>MSFNTNLGGEESEQSLPSWISDHSRAKSYIDETTQSTSSPIPTSSSKMDTSSLTKESNVMSQADLDNLGRRIHSPRGRLRIPGDARRFCQPPRRGSGDASIAAARHMDEPICELQSCSCRIASTSGFRNEQNGGLVIREAMEATASTQAERTAESESRRRRRTTAESILERCGERASPCAAERRPSSRTHCLRTGDFSEESVAERQLRNGEKASCVRLRAIDSSSVVATASVSRSESLLRHEITLCLRSLVEAV</sequence>
<dbReference type="Proteomes" id="UP000585474">
    <property type="component" value="Unassembled WGS sequence"/>
</dbReference>
<dbReference type="EMBL" id="BJWL01000006">
    <property type="protein sequence ID" value="GFY88357.1"/>
    <property type="molecule type" value="Genomic_DNA"/>
</dbReference>
<organism evidence="2 3">
    <name type="scientific">Actinidia rufa</name>
    <dbReference type="NCBI Taxonomy" id="165716"/>
    <lineage>
        <taxon>Eukaryota</taxon>
        <taxon>Viridiplantae</taxon>
        <taxon>Streptophyta</taxon>
        <taxon>Embryophyta</taxon>
        <taxon>Tracheophyta</taxon>
        <taxon>Spermatophyta</taxon>
        <taxon>Magnoliopsida</taxon>
        <taxon>eudicotyledons</taxon>
        <taxon>Gunneridae</taxon>
        <taxon>Pentapetalae</taxon>
        <taxon>asterids</taxon>
        <taxon>Ericales</taxon>
        <taxon>Actinidiaceae</taxon>
        <taxon>Actinidia</taxon>
    </lineage>
</organism>
<feature type="compositionally biased region" description="Low complexity" evidence="1">
    <location>
        <begin position="33"/>
        <end position="46"/>
    </location>
</feature>
<evidence type="ECO:0000313" key="2">
    <source>
        <dbReference type="EMBL" id="GFY88357.1"/>
    </source>
</evidence>
<proteinExistence type="predicted"/>